<dbReference type="OrthoDB" id="414404at2759"/>
<organism evidence="2 3">
    <name type="scientific">Symbiodinium microadriaticum</name>
    <name type="common">Dinoflagellate</name>
    <name type="synonym">Zooxanthella microadriatica</name>
    <dbReference type="NCBI Taxonomy" id="2951"/>
    <lineage>
        <taxon>Eukaryota</taxon>
        <taxon>Sar</taxon>
        <taxon>Alveolata</taxon>
        <taxon>Dinophyceae</taxon>
        <taxon>Suessiales</taxon>
        <taxon>Symbiodiniaceae</taxon>
        <taxon>Symbiodinium</taxon>
    </lineage>
</organism>
<feature type="compositionally biased region" description="Low complexity" evidence="1">
    <location>
        <begin position="88"/>
        <end position="100"/>
    </location>
</feature>
<gene>
    <name evidence="2" type="ORF">AK812_SmicGene3960</name>
</gene>
<feature type="region of interest" description="Disordered" evidence="1">
    <location>
        <begin position="524"/>
        <end position="546"/>
    </location>
</feature>
<keyword evidence="3" id="KW-1185">Reference proteome</keyword>
<feature type="region of interest" description="Disordered" evidence="1">
    <location>
        <begin position="88"/>
        <end position="125"/>
    </location>
</feature>
<dbReference type="AlphaFoldDB" id="A0A1Q9EXJ4"/>
<protein>
    <submittedName>
        <fullName evidence="2">Uncharacterized protein</fullName>
    </submittedName>
</protein>
<proteinExistence type="predicted"/>
<feature type="compositionally biased region" description="Polar residues" evidence="1">
    <location>
        <begin position="101"/>
        <end position="118"/>
    </location>
</feature>
<feature type="compositionally biased region" description="Basic and acidic residues" evidence="1">
    <location>
        <begin position="1"/>
        <end position="17"/>
    </location>
</feature>
<sequence>MAAARSEEQVIHSHSLDDETDAVMEPPLDEFDMWDHYQAAAVGDARKREAISQLQKSFLDQLHSEMDVNAAAAKALLHLKAKASLEASLESETSEGAEGSPTASWWDSESSPMDQNGQHVKICDDEERTMERDVDEFDLMAQRSAAFESLPEDRKRAISSLQSAFLDALDTEDVNGAAAAALKRLLSNPAGEDADRSGGKPSIFQMLFQEKLVSEEMTAETGSLDAKVEALKAWSLSLQREAQSAEDVTGAVAAALLRLPRAAWAKGLCCTLKGIGELGKERVARNPLTRTGLLVVRPTMGLSKSAARDGCIEGFSRCKGRRGACAVLASSLRCVGSALCDSQLSKIARRSAATPEDPSHRDVKSCGQPVDGEVAGKAEDAWDWHSDDAGVESSIPAVRTLPQRPKIVDSMSTRLMRFEDRGVLGRSVATPTSISTEASNIVKAEIQSESCETDHDCLCIPSDASLLDGVRLLVLHHLAKGVEDPTAMTPSQKQLFERHVSQLAGYAEQLKQTLLISPPYLTGGTALQEPGRDASTSSCPSEAPRPLKLRDSELLEIYRVAQQEAGKEADWRGLPDRGSSDAWRYEWLRDLSLKADRGSHPSRSKTPRAPPEPAAEPPESPEAG</sequence>
<reference evidence="2 3" key="1">
    <citation type="submission" date="2016-02" db="EMBL/GenBank/DDBJ databases">
        <title>Genome analysis of coral dinoflagellate symbionts highlights evolutionary adaptations to a symbiotic lifestyle.</title>
        <authorList>
            <person name="Aranda M."/>
            <person name="Li Y."/>
            <person name="Liew Y.J."/>
            <person name="Baumgarten S."/>
            <person name="Simakov O."/>
            <person name="Wilson M."/>
            <person name="Piel J."/>
            <person name="Ashoor H."/>
            <person name="Bougouffa S."/>
            <person name="Bajic V.B."/>
            <person name="Ryu T."/>
            <person name="Ravasi T."/>
            <person name="Bayer T."/>
            <person name="Micklem G."/>
            <person name="Kim H."/>
            <person name="Bhak J."/>
            <person name="Lajeunesse T.C."/>
            <person name="Voolstra C.R."/>
        </authorList>
    </citation>
    <scope>NUCLEOTIDE SEQUENCE [LARGE SCALE GENOMIC DNA]</scope>
    <source>
        <strain evidence="2 3">CCMP2467</strain>
    </source>
</reference>
<evidence type="ECO:0000313" key="3">
    <source>
        <dbReference type="Proteomes" id="UP000186817"/>
    </source>
</evidence>
<accession>A0A1Q9EXJ4</accession>
<name>A0A1Q9EXJ4_SYMMI</name>
<evidence type="ECO:0000313" key="2">
    <source>
        <dbReference type="EMBL" id="OLQ12131.1"/>
    </source>
</evidence>
<feature type="region of interest" description="Disordered" evidence="1">
    <location>
        <begin position="1"/>
        <end position="22"/>
    </location>
</feature>
<feature type="region of interest" description="Disordered" evidence="1">
    <location>
        <begin position="594"/>
        <end position="624"/>
    </location>
</feature>
<feature type="region of interest" description="Disordered" evidence="1">
    <location>
        <begin position="350"/>
        <end position="370"/>
    </location>
</feature>
<dbReference type="Proteomes" id="UP000186817">
    <property type="component" value="Unassembled WGS sequence"/>
</dbReference>
<evidence type="ECO:0000256" key="1">
    <source>
        <dbReference type="SAM" id="MobiDB-lite"/>
    </source>
</evidence>
<dbReference type="EMBL" id="LSRX01000048">
    <property type="protein sequence ID" value="OLQ12131.1"/>
    <property type="molecule type" value="Genomic_DNA"/>
</dbReference>
<comment type="caution">
    <text evidence="2">The sequence shown here is derived from an EMBL/GenBank/DDBJ whole genome shotgun (WGS) entry which is preliminary data.</text>
</comment>
<feature type="compositionally biased region" description="Pro residues" evidence="1">
    <location>
        <begin position="608"/>
        <end position="624"/>
    </location>
</feature>